<sequence length="300" mass="32899">MVPADDAFGRLILALLCCSDAHPHAEYYRQLFSLDEATSSLMALWEDGSEEAKRAAGSLSFERSRRSRREMLREYAALADTGELPSLSLRQYLHGKLALQTRAFAVEDGRALIPVLDLANHASVGATARLQQEGGAVRLVANYALERGDEVSLCYDADADHLDLFERYGFFDATSVVHTAEAARGYDDELEAWWVPDVGLESSPLYLALRATLAELEGHLAADAADPADALRQPIAREAAVRERLASLFERHLRGYACSAEQAARGLQGGLLSAAEEAATRLVHFEQHLLLAHLRSLPRS</sequence>
<dbReference type="Gene3D" id="3.90.1410.10">
    <property type="entry name" value="set domain protein methyltransferase, domain 1"/>
    <property type="match status" value="1"/>
</dbReference>
<dbReference type="PaxDb" id="2903-EOD29658"/>
<reference evidence="1" key="2">
    <citation type="submission" date="2024-10" db="UniProtKB">
        <authorList>
            <consortium name="EnsemblProtists"/>
        </authorList>
    </citation>
    <scope>IDENTIFICATION</scope>
</reference>
<dbReference type="RefSeq" id="XP_005782087.1">
    <property type="nucleotide sequence ID" value="XM_005782030.1"/>
</dbReference>
<dbReference type="KEGG" id="ehx:EMIHUDRAFT_233748"/>
<keyword evidence="2" id="KW-1185">Reference proteome</keyword>
<dbReference type="Proteomes" id="UP000013827">
    <property type="component" value="Unassembled WGS sequence"/>
</dbReference>
<proteinExistence type="predicted"/>
<organism evidence="1 2">
    <name type="scientific">Emiliania huxleyi (strain CCMP1516)</name>
    <dbReference type="NCBI Taxonomy" id="280463"/>
    <lineage>
        <taxon>Eukaryota</taxon>
        <taxon>Haptista</taxon>
        <taxon>Haptophyta</taxon>
        <taxon>Prymnesiophyceae</taxon>
        <taxon>Isochrysidales</taxon>
        <taxon>Noelaerhabdaceae</taxon>
        <taxon>Emiliania</taxon>
    </lineage>
</organism>
<protein>
    <recommendedName>
        <fullName evidence="3">SET domain-containing protein</fullName>
    </recommendedName>
</protein>
<evidence type="ECO:0000313" key="1">
    <source>
        <dbReference type="EnsemblProtists" id="EOD29658"/>
    </source>
</evidence>
<dbReference type="GeneID" id="17274932"/>
<accession>A0A0D3K1M3</accession>
<dbReference type="HOGENOM" id="CLU_928843_0_0_1"/>
<evidence type="ECO:0008006" key="3">
    <source>
        <dbReference type="Google" id="ProtNLM"/>
    </source>
</evidence>
<dbReference type="InterPro" id="IPR050600">
    <property type="entry name" value="SETD3_SETD6_MTase"/>
</dbReference>
<dbReference type="EnsemblProtists" id="EOD29658">
    <property type="protein sequence ID" value="EOD29658"/>
    <property type="gene ID" value="EMIHUDRAFT_233748"/>
</dbReference>
<reference evidence="2" key="1">
    <citation type="journal article" date="2013" name="Nature">
        <title>Pan genome of the phytoplankton Emiliania underpins its global distribution.</title>
        <authorList>
            <person name="Read B.A."/>
            <person name="Kegel J."/>
            <person name="Klute M.J."/>
            <person name="Kuo A."/>
            <person name="Lefebvre S.C."/>
            <person name="Maumus F."/>
            <person name="Mayer C."/>
            <person name="Miller J."/>
            <person name="Monier A."/>
            <person name="Salamov A."/>
            <person name="Young J."/>
            <person name="Aguilar M."/>
            <person name="Claverie J.M."/>
            <person name="Frickenhaus S."/>
            <person name="Gonzalez K."/>
            <person name="Herman E.K."/>
            <person name="Lin Y.C."/>
            <person name="Napier J."/>
            <person name="Ogata H."/>
            <person name="Sarno A.F."/>
            <person name="Shmutz J."/>
            <person name="Schroeder D."/>
            <person name="de Vargas C."/>
            <person name="Verret F."/>
            <person name="von Dassow P."/>
            <person name="Valentin K."/>
            <person name="Van de Peer Y."/>
            <person name="Wheeler G."/>
            <person name="Dacks J.B."/>
            <person name="Delwiche C.F."/>
            <person name="Dyhrman S.T."/>
            <person name="Glockner G."/>
            <person name="John U."/>
            <person name="Richards T."/>
            <person name="Worden A.Z."/>
            <person name="Zhang X."/>
            <person name="Grigoriev I.V."/>
            <person name="Allen A.E."/>
            <person name="Bidle K."/>
            <person name="Borodovsky M."/>
            <person name="Bowler C."/>
            <person name="Brownlee C."/>
            <person name="Cock J.M."/>
            <person name="Elias M."/>
            <person name="Gladyshev V.N."/>
            <person name="Groth M."/>
            <person name="Guda C."/>
            <person name="Hadaegh A."/>
            <person name="Iglesias-Rodriguez M.D."/>
            <person name="Jenkins J."/>
            <person name="Jones B.M."/>
            <person name="Lawson T."/>
            <person name="Leese F."/>
            <person name="Lindquist E."/>
            <person name="Lobanov A."/>
            <person name="Lomsadze A."/>
            <person name="Malik S.B."/>
            <person name="Marsh M.E."/>
            <person name="Mackinder L."/>
            <person name="Mock T."/>
            <person name="Mueller-Roeber B."/>
            <person name="Pagarete A."/>
            <person name="Parker M."/>
            <person name="Probert I."/>
            <person name="Quesneville H."/>
            <person name="Raines C."/>
            <person name="Rensing S.A."/>
            <person name="Riano-Pachon D.M."/>
            <person name="Richier S."/>
            <person name="Rokitta S."/>
            <person name="Shiraiwa Y."/>
            <person name="Soanes D.M."/>
            <person name="van der Giezen M."/>
            <person name="Wahlund T.M."/>
            <person name="Williams B."/>
            <person name="Wilson W."/>
            <person name="Wolfe G."/>
            <person name="Wurch L.L."/>
        </authorList>
    </citation>
    <scope>NUCLEOTIDE SEQUENCE</scope>
</reference>
<dbReference type="GO" id="GO:0016279">
    <property type="term" value="F:protein-lysine N-methyltransferase activity"/>
    <property type="evidence" value="ECO:0007669"/>
    <property type="project" value="TreeGrafter"/>
</dbReference>
<evidence type="ECO:0000313" key="2">
    <source>
        <dbReference type="Proteomes" id="UP000013827"/>
    </source>
</evidence>
<dbReference type="PANTHER" id="PTHR13271">
    <property type="entry name" value="UNCHARACTERIZED PUTATIVE METHYLTRANSFERASE"/>
    <property type="match status" value="1"/>
</dbReference>
<dbReference type="InterPro" id="IPR046341">
    <property type="entry name" value="SET_dom_sf"/>
</dbReference>
<dbReference type="AlphaFoldDB" id="A0A0D3K1M3"/>
<dbReference type="SUPFAM" id="SSF82199">
    <property type="entry name" value="SET domain"/>
    <property type="match status" value="1"/>
</dbReference>
<name>A0A0D3K1M3_EMIH1</name>